<protein>
    <submittedName>
        <fullName evidence="1">Uncharacterized protein</fullName>
    </submittedName>
</protein>
<dbReference type="RefSeq" id="XP_007747310.1">
    <property type="nucleotide sequence ID" value="XM_007749120.1"/>
</dbReference>
<comment type="caution">
    <text evidence="1">The sequence shown here is derived from an EMBL/GenBank/DDBJ whole genome shotgun (WGS) entry which is preliminary data.</text>
</comment>
<organism evidence="1 2">
    <name type="scientific">Cladophialophora psammophila CBS 110553</name>
    <dbReference type="NCBI Taxonomy" id="1182543"/>
    <lineage>
        <taxon>Eukaryota</taxon>
        <taxon>Fungi</taxon>
        <taxon>Dikarya</taxon>
        <taxon>Ascomycota</taxon>
        <taxon>Pezizomycotina</taxon>
        <taxon>Eurotiomycetes</taxon>
        <taxon>Chaetothyriomycetidae</taxon>
        <taxon>Chaetothyriales</taxon>
        <taxon>Herpotrichiellaceae</taxon>
        <taxon>Cladophialophora</taxon>
    </lineage>
</organism>
<dbReference type="HOGENOM" id="CLU_091055_0_0_1"/>
<evidence type="ECO:0000313" key="2">
    <source>
        <dbReference type="Proteomes" id="UP000019471"/>
    </source>
</evidence>
<evidence type="ECO:0000313" key="1">
    <source>
        <dbReference type="EMBL" id="EXJ68744.1"/>
    </source>
</evidence>
<dbReference type="OrthoDB" id="10391261at2759"/>
<keyword evidence="2" id="KW-1185">Reference proteome</keyword>
<dbReference type="EMBL" id="AMGX01000013">
    <property type="protein sequence ID" value="EXJ68744.1"/>
    <property type="molecule type" value="Genomic_DNA"/>
</dbReference>
<proteinExistence type="predicted"/>
<accession>W9XE86</accession>
<name>W9XE86_9EURO</name>
<dbReference type="GeneID" id="19193237"/>
<reference evidence="1 2" key="1">
    <citation type="submission" date="2013-03" db="EMBL/GenBank/DDBJ databases">
        <title>The Genome Sequence of Cladophialophora psammophila CBS 110553.</title>
        <authorList>
            <consortium name="The Broad Institute Genomics Platform"/>
            <person name="Cuomo C."/>
            <person name="de Hoog S."/>
            <person name="Gorbushina A."/>
            <person name="Walker B."/>
            <person name="Young S.K."/>
            <person name="Zeng Q."/>
            <person name="Gargeya S."/>
            <person name="Fitzgerald M."/>
            <person name="Haas B."/>
            <person name="Abouelleil A."/>
            <person name="Allen A.W."/>
            <person name="Alvarado L."/>
            <person name="Arachchi H.M."/>
            <person name="Berlin A.M."/>
            <person name="Chapman S.B."/>
            <person name="Gainer-Dewar J."/>
            <person name="Goldberg J."/>
            <person name="Griggs A."/>
            <person name="Gujja S."/>
            <person name="Hansen M."/>
            <person name="Howarth C."/>
            <person name="Imamovic A."/>
            <person name="Ireland A."/>
            <person name="Larimer J."/>
            <person name="McCowan C."/>
            <person name="Murphy C."/>
            <person name="Pearson M."/>
            <person name="Poon T.W."/>
            <person name="Priest M."/>
            <person name="Roberts A."/>
            <person name="Saif S."/>
            <person name="Shea T."/>
            <person name="Sisk P."/>
            <person name="Sykes S."/>
            <person name="Wortman J."/>
            <person name="Nusbaum C."/>
            <person name="Birren B."/>
        </authorList>
    </citation>
    <scope>NUCLEOTIDE SEQUENCE [LARGE SCALE GENOMIC DNA]</scope>
    <source>
        <strain evidence="1 2">CBS 110553</strain>
    </source>
</reference>
<dbReference type="Proteomes" id="UP000019471">
    <property type="component" value="Unassembled WGS sequence"/>
</dbReference>
<sequence>MARLASSFQPWTKFIAESPNSSRYNARLSKSERTMLGPRLHTLREEGASRHDMQLEAQASTGRPVTLEQLDGLLKEHDINFYKKQYRNSNLDTHNSDALSSSAISPLQGNNAMTTPSFSCADVSSTRTRLEVLRRPKSPESAMQAPVSPQPYAADISMVGAELSDSDGNLRRSTFDDMITSSKLV</sequence>
<gene>
    <name evidence="1" type="ORF">A1O5_08538</name>
</gene>
<dbReference type="AlphaFoldDB" id="W9XE86"/>